<dbReference type="PANTHER" id="PTHR46333">
    <property type="entry name" value="CYTOKINESIS PROTEIN 3"/>
    <property type="match status" value="1"/>
</dbReference>
<dbReference type="InterPro" id="IPR038765">
    <property type="entry name" value="Papain-like_cys_pep_sf"/>
</dbReference>
<reference evidence="3 4" key="1">
    <citation type="submission" date="2017-02" db="EMBL/GenBank/DDBJ databases">
        <authorList>
            <person name="Peterson S.W."/>
        </authorList>
    </citation>
    <scope>NUCLEOTIDE SEQUENCE [LARGE SCALE GENOMIC DNA]</scope>
    <source>
        <strain evidence="3 4">ATCC 17233</strain>
    </source>
</reference>
<sequence length="356" mass="39713">MIKKLFKGIIYIILLALIGYCSIKIGKLIKYKHDESKLQTAENIEEAANIINTSLEKKKADSVSMFIKNIDESKLGEINQYLPSISGSVDSYEIYKSSGKTKVKFVIRQNASTYVYNLLTSSTPIPANNPDADKLYSRVLEIVNKYTYKNMPDQQKVLALHDYLVDTCEYSTGNPNNDNEFRAYGALIDGEAVCSGYAEALTLLLAGAGIKSDIIIGSAGNEPHAWNLVEIDGNWYHIDSTWDDPKGMNVVSHAYYNLTDDEISFDHVWQKGGSKKASSDDLNYFKSSGTIYYTESDFSTTVNILLQSTPKNYLEVAVKDVDIKGCLNELMSASGRGNLTYTHIDRLDSTILIIFK</sequence>
<dbReference type="PANTHER" id="PTHR46333:SF2">
    <property type="entry name" value="CYTOKINESIS PROTEIN 3"/>
    <property type="match status" value="1"/>
</dbReference>
<gene>
    <name evidence="3" type="ORF">SAMN02745110_01916</name>
</gene>
<dbReference type="SUPFAM" id="SSF54001">
    <property type="entry name" value="Cysteine proteinases"/>
    <property type="match status" value="1"/>
</dbReference>
<keyword evidence="4" id="KW-1185">Reference proteome</keyword>
<evidence type="ECO:0000313" key="3">
    <source>
        <dbReference type="EMBL" id="SJZ88764.1"/>
    </source>
</evidence>
<dbReference type="InterPro" id="IPR052557">
    <property type="entry name" value="CAP/Cytokinesis_protein"/>
</dbReference>
<dbReference type="AlphaFoldDB" id="A0A1T4PB59"/>
<protein>
    <submittedName>
        <fullName evidence="3">Transglutaminase-like superfamily protein</fullName>
    </submittedName>
</protein>
<feature type="transmembrane region" description="Helical" evidence="1">
    <location>
        <begin position="6"/>
        <end position="23"/>
    </location>
</feature>
<dbReference type="RefSeq" id="WP_078787731.1">
    <property type="nucleotide sequence ID" value="NZ_CACZYW010000001.1"/>
</dbReference>
<dbReference type="Gene3D" id="3.10.620.30">
    <property type="match status" value="1"/>
</dbReference>
<dbReference type="Pfam" id="PF01841">
    <property type="entry name" value="Transglut_core"/>
    <property type="match status" value="1"/>
</dbReference>
<proteinExistence type="predicted"/>
<keyword evidence="1" id="KW-0812">Transmembrane</keyword>
<dbReference type="OrthoDB" id="9788327at2"/>
<evidence type="ECO:0000313" key="4">
    <source>
        <dbReference type="Proteomes" id="UP000189857"/>
    </source>
</evidence>
<accession>A0A1T4PB59</accession>
<name>A0A1T4PB59_9FIRM</name>
<keyword evidence="1" id="KW-1133">Transmembrane helix</keyword>
<dbReference type="Proteomes" id="UP000189857">
    <property type="component" value="Unassembled WGS sequence"/>
</dbReference>
<feature type="domain" description="Transglutaminase-like" evidence="2">
    <location>
        <begin position="186"/>
        <end position="242"/>
    </location>
</feature>
<keyword evidence="1" id="KW-0472">Membrane</keyword>
<organism evidence="3 4">
    <name type="scientific">Eubacterium ruminantium</name>
    <dbReference type="NCBI Taxonomy" id="42322"/>
    <lineage>
        <taxon>Bacteria</taxon>
        <taxon>Bacillati</taxon>
        <taxon>Bacillota</taxon>
        <taxon>Clostridia</taxon>
        <taxon>Eubacteriales</taxon>
        <taxon>Eubacteriaceae</taxon>
        <taxon>Eubacterium</taxon>
    </lineage>
</organism>
<dbReference type="EMBL" id="FUXA01000011">
    <property type="protein sequence ID" value="SJZ88764.1"/>
    <property type="molecule type" value="Genomic_DNA"/>
</dbReference>
<dbReference type="GO" id="GO:0005737">
    <property type="term" value="C:cytoplasm"/>
    <property type="evidence" value="ECO:0007669"/>
    <property type="project" value="TreeGrafter"/>
</dbReference>
<evidence type="ECO:0000259" key="2">
    <source>
        <dbReference type="SMART" id="SM00460"/>
    </source>
</evidence>
<evidence type="ECO:0000256" key="1">
    <source>
        <dbReference type="SAM" id="Phobius"/>
    </source>
</evidence>
<dbReference type="SMART" id="SM00460">
    <property type="entry name" value="TGc"/>
    <property type="match status" value="1"/>
</dbReference>
<dbReference type="InterPro" id="IPR002931">
    <property type="entry name" value="Transglutaminase-like"/>
</dbReference>